<evidence type="ECO:0008006" key="3">
    <source>
        <dbReference type="Google" id="ProtNLM"/>
    </source>
</evidence>
<protein>
    <recommendedName>
        <fullName evidence="3">F-box domain-containing protein</fullName>
    </recommendedName>
</protein>
<dbReference type="SUPFAM" id="SSF52047">
    <property type="entry name" value="RNI-like"/>
    <property type="match status" value="1"/>
</dbReference>
<sequence length="576" mass="65975">MNSLNTQNKVILPGKLSIECFEQVLTNLKDDPGTLFSCLLVNRCWCRLSVPLLWSHPFEYHGFGELAANIIQVYISCLPVDELQILIDEGLDLPECHPPLFDYPRYLQSFESAHFTGAIMSWLSTKVNTKTFASVLEERDMDISTNTYIVQTILGNLLFSRSKGIKDLDIVHFDEDDDSLIMDITTFDDANRALSRLEKLQFDYSGWSEQGDKSSEIISNLFDFMTQSSHNIQHIYINITNISDQDFDLPQIAISISNLIKSQNNLRDLIMLEFWTPDAAATIFDSLPSQSNSLTYLRLHDLYQDQYLFLLKILPTLKNLETLQLINLHPDIDEPFRFIESSDTIINLKNLHYQEEKSHLDISTLIGPIIRMANLNLRSLSLASVNPDLVEIIRQYCPNLTHLSLTLTTPEIPISVSNLLSTSVFLRHFSIYIYSSEFPFLTTEELLKFSRSFPKSILYFGFYLAINSDILNFFLKECPASFQVLSIYRPETIEENLLKVIINYAKDKKSLRKLLLDSDVDIYSYEGSVTSATIQEARSIIPIIDGTIEHNRPYSGSVMDDLNDRELWDSDLTPLS</sequence>
<dbReference type="InterPro" id="IPR032675">
    <property type="entry name" value="LRR_dom_sf"/>
</dbReference>
<dbReference type="HOGENOM" id="CLU_028913_7_0_1"/>
<comment type="caution">
    <text evidence="1">The sequence shown here is derived from an EMBL/GenBank/DDBJ whole genome shotgun (WGS) entry which is preliminary data.</text>
</comment>
<accession>A0A015JYB7</accession>
<proteinExistence type="predicted"/>
<dbReference type="Proteomes" id="UP000022910">
    <property type="component" value="Unassembled WGS sequence"/>
</dbReference>
<evidence type="ECO:0000313" key="2">
    <source>
        <dbReference type="Proteomes" id="UP000022910"/>
    </source>
</evidence>
<reference evidence="1 2" key="1">
    <citation type="submission" date="2014-02" db="EMBL/GenBank/DDBJ databases">
        <title>Single nucleus genome sequencing reveals high similarity among nuclei of an endomycorrhizal fungus.</title>
        <authorList>
            <person name="Lin K."/>
            <person name="Geurts R."/>
            <person name="Zhang Z."/>
            <person name="Limpens E."/>
            <person name="Saunders D.G."/>
            <person name="Mu D."/>
            <person name="Pang E."/>
            <person name="Cao H."/>
            <person name="Cha H."/>
            <person name="Lin T."/>
            <person name="Zhou Q."/>
            <person name="Shang Y."/>
            <person name="Li Y."/>
            <person name="Ivanov S."/>
            <person name="Sharma T."/>
            <person name="Velzen R.V."/>
            <person name="Ruijter N.D."/>
            <person name="Aanen D.K."/>
            <person name="Win J."/>
            <person name="Kamoun S."/>
            <person name="Bisseling T."/>
            <person name="Huang S."/>
        </authorList>
    </citation>
    <scope>NUCLEOTIDE SEQUENCE [LARGE SCALE GENOMIC DNA]</scope>
    <source>
        <strain evidence="2">DAOM197198w</strain>
    </source>
</reference>
<organism evidence="1 2">
    <name type="scientific">Rhizophagus irregularis (strain DAOM 197198w)</name>
    <name type="common">Glomus intraradices</name>
    <dbReference type="NCBI Taxonomy" id="1432141"/>
    <lineage>
        <taxon>Eukaryota</taxon>
        <taxon>Fungi</taxon>
        <taxon>Fungi incertae sedis</taxon>
        <taxon>Mucoromycota</taxon>
        <taxon>Glomeromycotina</taxon>
        <taxon>Glomeromycetes</taxon>
        <taxon>Glomerales</taxon>
        <taxon>Glomeraceae</taxon>
        <taxon>Rhizophagus</taxon>
    </lineage>
</organism>
<dbReference type="AlphaFoldDB" id="A0A015JYB7"/>
<keyword evidence="2" id="KW-1185">Reference proteome</keyword>
<dbReference type="Gene3D" id="3.80.10.10">
    <property type="entry name" value="Ribonuclease Inhibitor"/>
    <property type="match status" value="1"/>
</dbReference>
<name>A0A015JYB7_RHIIW</name>
<dbReference type="OrthoDB" id="2400307at2759"/>
<evidence type="ECO:0000313" key="1">
    <source>
        <dbReference type="EMBL" id="EXX60069.1"/>
    </source>
</evidence>
<gene>
    <name evidence="1" type="ORF">RirG_183230</name>
</gene>
<dbReference type="EMBL" id="JEMT01026048">
    <property type="protein sequence ID" value="EXX60069.1"/>
    <property type="molecule type" value="Genomic_DNA"/>
</dbReference>